<name>A0A5C6UBY1_9SPHN</name>
<comment type="caution">
    <text evidence="4">The sequence shown here is derived from an EMBL/GenBank/DDBJ whole genome shotgun (WGS) entry which is preliminary data.</text>
</comment>
<dbReference type="GO" id="GO:0016787">
    <property type="term" value="F:hydrolase activity"/>
    <property type="evidence" value="ECO:0007669"/>
    <property type="project" value="UniProtKB-KW"/>
</dbReference>
<keyword evidence="5" id="KW-1185">Reference proteome</keyword>
<gene>
    <name evidence="4" type="ORF">FSB78_01085</name>
</gene>
<dbReference type="OrthoDB" id="9797664at2"/>
<keyword evidence="1 4" id="KW-0378">Hydrolase</keyword>
<dbReference type="SUPFAM" id="SSF53474">
    <property type="entry name" value="alpha/beta-Hydrolases"/>
    <property type="match status" value="1"/>
</dbReference>
<keyword evidence="2" id="KW-0472">Membrane</keyword>
<reference evidence="4 5" key="1">
    <citation type="journal article" date="2013" name="Antonie Van Leeuwenhoek">
        <title>Sphingomonas ginsenosidivorax sp. nov., with the ability to transform ginsenosides.</title>
        <authorList>
            <person name="Jin X.F."/>
            <person name="Kim J.K."/>
            <person name="Liu Q.M."/>
            <person name="Kang M.S."/>
            <person name="He D."/>
            <person name="Jin F.X."/>
            <person name="Kim S.C."/>
            <person name="Im W.T."/>
        </authorList>
    </citation>
    <scope>NUCLEOTIDE SEQUENCE [LARGE SCALE GENOMIC DNA]</scope>
    <source>
        <strain evidence="4 5">KHI67</strain>
    </source>
</reference>
<evidence type="ECO:0000313" key="4">
    <source>
        <dbReference type="EMBL" id="TXC69711.1"/>
    </source>
</evidence>
<evidence type="ECO:0000256" key="1">
    <source>
        <dbReference type="ARBA" id="ARBA00022801"/>
    </source>
</evidence>
<dbReference type="Proteomes" id="UP000321250">
    <property type="component" value="Unassembled WGS sequence"/>
</dbReference>
<evidence type="ECO:0000313" key="5">
    <source>
        <dbReference type="Proteomes" id="UP000321250"/>
    </source>
</evidence>
<proteinExistence type="predicted"/>
<dbReference type="InterPro" id="IPR000639">
    <property type="entry name" value="Epox_hydrolase-like"/>
</dbReference>
<dbReference type="InterPro" id="IPR000073">
    <property type="entry name" value="AB_hydrolase_1"/>
</dbReference>
<dbReference type="InterPro" id="IPR029058">
    <property type="entry name" value="AB_hydrolase_fold"/>
</dbReference>
<dbReference type="AlphaFoldDB" id="A0A5C6UBY1"/>
<sequence length="345" mass="37384">MPKLTTDHLVIDYADHGNPGDPPVLLLHGWPDDASSWDAVVPTLIAAGLRVIVPSLRGFGATRFVSDSAPRTGNSAILAIDAIALMDGLGIDRFMVAGHDWGSNTAEAMAVGWPDRIGRMAMLATPPRLGGMPTPPFEQAQRQWYHWFMATARGAQAVRDDRKGFAHIHWVNWSPPGWFDEATFQQVATSFENPDWVDVTLHSYRARWDEAEPDPRSQWLEDKVRATQTLSLPTMYIQGAEDGVNPPQATKAVPGKFSGPFAFVTMAGVGHFPQRENPQSVARHLVQLFTGDPAALADTTDRSLFWAKARPLLAGAAAIGAVAAAVIGIAGSDRPAADQGRRDPD</sequence>
<accession>A0A5C6UBY1</accession>
<dbReference type="Pfam" id="PF00561">
    <property type="entry name" value="Abhydrolase_1"/>
    <property type="match status" value="1"/>
</dbReference>
<feature type="transmembrane region" description="Helical" evidence="2">
    <location>
        <begin position="312"/>
        <end position="332"/>
    </location>
</feature>
<dbReference type="PANTHER" id="PTHR43329">
    <property type="entry name" value="EPOXIDE HYDROLASE"/>
    <property type="match status" value="1"/>
</dbReference>
<dbReference type="EMBL" id="VOQR01000001">
    <property type="protein sequence ID" value="TXC69711.1"/>
    <property type="molecule type" value="Genomic_DNA"/>
</dbReference>
<evidence type="ECO:0000256" key="2">
    <source>
        <dbReference type="SAM" id="Phobius"/>
    </source>
</evidence>
<dbReference type="PRINTS" id="PR00111">
    <property type="entry name" value="ABHYDROLASE"/>
</dbReference>
<feature type="domain" description="AB hydrolase-1" evidence="3">
    <location>
        <begin position="22"/>
        <end position="278"/>
    </location>
</feature>
<keyword evidence="2" id="KW-1133">Transmembrane helix</keyword>
<dbReference type="PRINTS" id="PR00412">
    <property type="entry name" value="EPOXHYDRLASE"/>
</dbReference>
<organism evidence="4 5">
    <name type="scientific">Sphingomonas ginsenosidivorax</name>
    <dbReference type="NCBI Taxonomy" id="862135"/>
    <lineage>
        <taxon>Bacteria</taxon>
        <taxon>Pseudomonadati</taxon>
        <taxon>Pseudomonadota</taxon>
        <taxon>Alphaproteobacteria</taxon>
        <taxon>Sphingomonadales</taxon>
        <taxon>Sphingomonadaceae</taxon>
        <taxon>Sphingomonas</taxon>
    </lineage>
</organism>
<protein>
    <submittedName>
        <fullName evidence="4">Alpha/beta hydrolase</fullName>
    </submittedName>
</protein>
<dbReference type="RefSeq" id="WP_147079222.1">
    <property type="nucleotide sequence ID" value="NZ_VOQR01000001.1"/>
</dbReference>
<evidence type="ECO:0000259" key="3">
    <source>
        <dbReference type="Pfam" id="PF00561"/>
    </source>
</evidence>
<dbReference type="Gene3D" id="3.40.50.1820">
    <property type="entry name" value="alpha/beta hydrolase"/>
    <property type="match status" value="1"/>
</dbReference>
<keyword evidence="2" id="KW-0812">Transmembrane</keyword>